<feature type="signal peptide" evidence="3">
    <location>
        <begin position="1"/>
        <end position="26"/>
    </location>
</feature>
<keyword evidence="5" id="KW-1185">Reference proteome</keyword>
<keyword evidence="3" id="KW-0732">Signal</keyword>
<dbReference type="EMBL" id="BOOK01000050">
    <property type="protein sequence ID" value="GII04428.1"/>
    <property type="molecule type" value="Genomic_DNA"/>
</dbReference>
<proteinExistence type="predicted"/>
<feature type="compositionally biased region" description="Basic and acidic residues" evidence="1">
    <location>
        <begin position="137"/>
        <end position="148"/>
    </location>
</feature>
<dbReference type="RefSeq" id="WP_203878677.1">
    <property type="nucleotide sequence ID" value="NZ_BOOK01000050.1"/>
</dbReference>
<dbReference type="Proteomes" id="UP000634476">
    <property type="component" value="Unassembled WGS sequence"/>
</dbReference>
<feature type="transmembrane region" description="Helical" evidence="2">
    <location>
        <begin position="225"/>
        <end position="244"/>
    </location>
</feature>
<reference evidence="4" key="1">
    <citation type="submission" date="2021-01" db="EMBL/GenBank/DDBJ databases">
        <title>Whole genome shotgun sequence of Planobispora takensis NBRC 109077.</title>
        <authorList>
            <person name="Komaki H."/>
            <person name="Tamura T."/>
        </authorList>
    </citation>
    <scope>NUCLEOTIDE SEQUENCE</scope>
    <source>
        <strain evidence="4">NBRC 109077</strain>
    </source>
</reference>
<sequence>MGYRSLAAPLLLAAAVVVAVPGTACACSCAALEPAEQVENAQTVFTGTVVAARRLPGDRSGPTPPIVYRLRPDQVYKGVPAAEVEVATNPDGASCGYAFTVGSRYLVFARGGETGLFATDPGVPLHTSLCDGNRPVRPGDRPLRREDGVEGGEPLARDLLAALGTARPPSAAPGGRDATEPSEATPPETTPPETTPSPAVSSLPEATMTASPVSGRTDDGPSVPWVPIGGTAAVAVLALAGWGLRRRGVRRPPQD</sequence>
<organism evidence="4 5">
    <name type="scientific">Planobispora takensis</name>
    <dbReference type="NCBI Taxonomy" id="1367882"/>
    <lineage>
        <taxon>Bacteria</taxon>
        <taxon>Bacillati</taxon>
        <taxon>Actinomycetota</taxon>
        <taxon>Actinomycetes</taxon>
        <taxon>Streptosporangiales</taxon>
        <taxon>Streptosporangiaceae</taxon>
        <taxon>Planobispora</taxon>
    </lineage>
</organism>
<evidence type="ECO:0000313" key="5">
    <source>
        <dbReference type="Proteomes" id="UP000634476"/>
    </source>
</evidence>
<evidence type="ECO:0000313" key="4">
    <source>
        <dbReference type="EMBL" id="GII04428.1"/>
    </source>
</evidence>
<keyword evidence="2" id="KW-0472">Membrane</keyword>
<dbReference type="PROSITE" id="PS51257">
    <property type="entry name" value="PROKAR_LIPOPROTEIN"/>
    <property type="match status" value="1"/>
</dbReference>
<dbReference type="AlphaFoldDB" id="A0A8J3T579"/>
<keyword evidence="2" id="KW-0812">Transmembrane</keyword>
<evidence type="ECO:0000256" key="2">
    <source>
        <dbReference type="SAM" id="Phobius"/>
    </source>
</evidence>
<dbReference type="SUPFAM" id="SSF50242">
    <property type="entry name" value="TIMP-like"/>
    <property type="match status" value="1"/>
</dbReference>
<keyword evidence="2" id="KW-1133">Transmembrane helix</keyword>
<dbReference type="InterPro" id="IPR008993">
    <property type="entry name" value="TIMP-like_OB-fold"/>
</dbReference>
<evidence type="ECO:0000256" key="3">
    <source>
        <dbReference type="SAM" id="SignalP"/>
    </source>
</evidence>
<dbReference type="Gene3D" id="2.40.50.120">
    <property type="match status" value="1"/>
</dbReference>
<evidence type="ECO:0000256" key="1">
    <source>
        <dbReference type="SAM" id="MobiDB-lite"/>
    </source>
</evidence>
<feature type="region of interest" description="Disordered" evidence="1">
    <location>
        <begin position="165"/>
        <end position="227"/>
    </location>
</feature>
<feature type="region of interest" description="Disordered" evidence="1">
    <location>
        <begin position="129"/>
        <end position="151"/>
    </location>
</feature>
<accession>A0A8J3T579</accession>
<comment type="caution">
    <text evidence="4">The sequence shown here is derived from an EMBL/GenBank/DDBJ whole genome shotgun (WGS) entry which is preliminary data.</text>
</comment>
<protein>
    <recommendedName>
        <fullName evidence="6">Tissue inhibitor of metalloproteinase</fullName>
    </recommendedName>
</protein>
<name>A0A8J3T579_9ACTN</name>
<evidence type="ECO:0008006" key="6">
    <source>
        <dbReference type="Google" id="ProtNLM"/>
    </source>
</evidence>
<gene>
    <name evidence="4" type="ORF">Pta02_64360</name>
</gene>
<feature type="chain" id="PRO_5035278460" description="Tissue inhibitor of metalloproteinase" evidence="3">
    <location>
        <begin position="27"/>
        <end position="255"/>
    </location>
</feature>